<evidence type="ECO:0000313" key="4">
    <source>
        <dbReference type="Proteomes" id="UP000887574"/>
    </source>
</evidence>
<proteinExistence type="predicted"/>
<dbReference type="InterPro" id="IPR000185">
    <property type="entry name" value="SecA"/>
</dbReference>
<dbReference type="AlphaFoldDB" id="A0A915EI11"/>
<dbReference type="WBParaSite" id="jg5569">
    <property type="protein sequence ID" value="jg5569"/>
    <property type="gene ID" value="jg5569"/>
</dbReference>
<organism evidence="4 5">
    <name type="scientific">Ditylenchus dipsaci</name>
    <dbReference type="NCBI Taxonomy" id="166011"/>
    <lineage>
        <taxon>Eukaryota</taxon>
        <taxon>Metazoa</taxon>
        <taxon>Ecdysozoa</taxon>
        <taxon>Nematoda</taxon>
        <taxon>Chromadorea</taxon>
        <taxon>Rhabditida</taxon>
        <taxon>Tylenchina</taxon>
        <taxon>Tylenchomorpha</taxon>
        <taxon>Sphaerularioidea</taxon>
        <taxon>Anguinidae</taxon>
        <taxon>Anguininae</taxon>
        <taxon>Ditylenchus</taxon>
    </lineage>
</organism>
<dbReference type="PANTHER" id="PTHR30612:SF0">
    <property type="entry name" value="CHLOROPLAST PROTEIN-TRANSPORTING ATPASE"/>
    <property type="match status" value="1"/>
</dbReference>
<keyword evidence="1" id="KW-0813">Transport</keyword>
<evidence type="ECO:0000313" key="5">
    <source>
        <dbReference type="WBParaSite" id="jg5569"/>
    </source>
</evidence>
<dbReference type="GO" id="GO:0006605">
    <property type="term" value="P:protein targeting"/>
    <property type="evidence" value="ECO:0007669"/>
    <property type="project" value="InterPro"/>
</dbReference>
<keyword evidence="4" id="KW-1185">Reference proteome</keyword>
<dbReference type="PANTHER" id="PTHR30612">
    <property type="entry name" value="SECA INNER MEMBRANE COMPONENT OF SEC PROTEIN SECRETION SYSTEM"/>
    <property type="match status" value="1"/>
</dbReference>
<dbReference type="SUPFAM" id="SSF52540">
    <property type="entry name" value="P-loop containing nucleoside triphosphate hydrolases"/>
    <property type="match status" value="1"/>
</dbReference>
<reference evidence="5" key="1">
    <citation type="submission" date="2022-11" db="UniProtKB">
        <authorList>
            <consortium name="WormBaseParasite"/>
        </authorList>
    </citation>
    <scope>IDENTIFICATION</scope>
</reference>
<dbReference type="GO" id="GO:0005524">
    <property type="term" value="F:ATP binding"/>
    <property type="evidence" value="ECO:0007669"/>
    <property type="project" value="InterPro"/>
</dbReference>
<dbReference type="InterPro" id="IPR014018">
    <property type="entry name" value="SecA_motor_DEAD"/>
</dbReference>
<dbReference type="Gene3D" id="3.40.50.300">
    <property type="entry name" value="P-loop containing nucleotide triphosphate hydrolases"/>
    <property type="match status" value="1"/>
</dbReference>
<protein>
    <submittedName>
        <fullName evidence="5">SecA family profile domain-containing protein</fullName>
    </submittedName>
</protein>
<dbReference type="Proteomes" id="UP000887574">
    <property type="component" value="Unplaced"/>
</dbReference>
<feature type="domain" description="SecA family profile" evidence="3">
    <location>
        <begin position="1"/>
        <end position="149"/>
    </location>
</feature>
<keyword evidence="1" id="KW-0653">Protein transport</keyword>
<keyword evidence="2" id="KW-0811">Translocation</keyword>
<dbReference type="GO" id="GO:0006886">
    <property type="term" value="P:intracellular protein transport"/>
    <property type="evidence" value="ECO:0007669"/>
    <property type="project" value="InterPro"/>
</dbReference>
<dbReference type="InterPro" id="IPR027417">
    <property type="entry name" value="P-loop_NTPase"/>
</dbReference>
<dbReference type="PROSITE" id="PS51196">
    <property type="entry name" value="SECA_MOTOR_DEAD"/>
    <property type="match status" value="1"/>
</dbReference>
<evidence type="ECO:0000259" key="3">
    <source>
        <dbReference type="PROSITE" id="PS51196"/>
    </source>
</evidence>
<evidence type="ECO:0000256" key="2">
    <source>
        <dbReference type="ARBA" id="ARBA00023010"/>
    </source>
</evidence>
<accession>A0A915EI11</accession>
<sequence length="251" mass="29398">METAKTRAVIIVCQEIEDAQLLRQSSEGWDIHRAIYGLIKETTPATVKQRQKLQVGVIVVATFLASRGIDFRCFEKLYENGGIHVIMTVLAAHQRGEEQVFGRTARCGFPGSGQLILNRQKLEEMGYTKTSNINEIKEERKEKEKRHYEHFKKTTYLDAQLQDELFAQFRQAYTNIRTSYVEHRNISFFKTTTHIIGYECRLKQMLESWGFWLDKTVKKQMPAQEAKQQLTEFLKKWNNFGDERLMESPFC</sequence>
<evidence type="ECO:0000256" key="1">
    <source>
        <dbReference type="ARBA" id="ARBA00022927"/>
    </source>
</evidence>
<name>A0A915EI11_9BILA</name>